<protein>
    <submittedName>
        <fullName evidence="2">Uncharacterized protein</fullName>
    </submittedName>
</protein>
<dbReference type="Proteomes" id="UP000811545">
    <property type="component" value="Unassembled WGS sequence"/>
</dbReference>
<gene>
    <name evidence="2" type="ORF">DDT42_01845</name>
</gene>
<dbReference type="AlphaFoldDB" id="A0A9E2BI09"/>
<evidence type="ECO:0000256" key="1">
    <source>
        <dbReference type="SAM" id="MobiDB-lite"/>
    </source>
</evidence>
<sequence length="181" mass="20094">MKSLLENDELNGSSSNGVSSTSEDLPFDLEQIENSKWQLTKLKPIHKQVASLAAQGLKNIEIAKIIGITPEYVSMLLRQPLVKDHVMQICETVGTRLEALFETSVDVIAETMVTGSEKGRLQAARLQLEATKRIGRFEQNSGLERSSSDRLAELAERLILLQSNVRKGKLFNEDGQELTEA</sequence>
<evidence type="ECO:0000313" key="2">
    <source>
        <dbReference type="EMBL" id="MBT9145966.1"/>
    </source>
</evidence>
<dbReference type="Gene3D" id="1.10.10.10">
    <property type="entry name" value="Winged helix-like DNA-binding domain superfamily/Winged helix DNA-binding domain"/>
    <property type="match status" value="1"/>
</dbReference>
<feature type="compositionally biased region" description="Low complexity" evidence="1">
    <location>
        <begin position="11"/>
        <end position="22"/>
    </location>
</feature>
<dbReference type="InterPro" id="IPR036388">
    <property type="entry name" value="WH-like_DNA-bd_sf"/>
</dbReference>
<organism evidence="2 3">
    <name type="scientific">Psychracetigena formicireducens</name>
    <dbReference type="NCBI Taxonomy" id="2986056"/>
    <lineage>
        <taxon>Bacteria</taxon>
        <taxon>Bacillati</taxon>
        <taxon>Candidatus Lithacetigenota</taxon>
        <taxon>Candidatus Psychracetigena</taxon>
    </lineage>
</organism>
<evidence type="ECO:0000313" key="3">
    <source>
        <dbReference type="Proteomes" id="UP000811545"/>
    </source>
</evidence>
<accession>A0A9E2BI09</accession>
<proteinExistence type="predicted"/>
<dbReference type="EMBL" id="QLTW01000245">
    <property type="protein sequence ID" value="MBT9145966.1"/>
    <property type="molecule type" value="Genomic_DNA"/>
</dbReference>
<reference evidence="2 3" key="1">
    <citation type="journal article" date="2021" name="bioRxiv">
        <title>Unique metabolic strategies in Hadean analogues reveal hints for primordial physiology.</title>
        <authorList>
            <person name="Nobu M.K."/>
            <person name="Nakai R."/>
            <person name="Tamazawa S."/>
            <person name="Mori H."/>
            <person name="Toyoda A."/>
            <person name="Ijiri A."/>
            <person name="Suzuki S."/>
            <person name="Kurokawa K."/>
            <person name="Kamagata Y."/>
            <person name="Tamaki H."/>
        </authorList>
    </citation>
    <scope>NUCLEOTIDE SEQUENCE [LARGE SCALE GENOMIC DNA]</scope>
    <source>
        <strain evidence="2">BS525</strain>
    </source>
</reference>
<comment type="caution">
    <text evidence="2">The sequence shown here is derived from an EMBL/GenBank/DDBJ whole genome shotgun (WGS) entry which is preliminary data.</text>
</comment>
<feature type="region of interest" description="Disordered" evidence="1">
    <location>
        <begin position="1"/>
        <end position="23"/>
    </location>
</feature>
<name>A0A9E2BI09_PSYF1</name>